<dbReference type="AlphaFoldDB" id="A0A8T1T847"/>
<dbReference type="PANTHER" id="PTHR28457">
    <property type="entry name" value="COILED-COIL DOMAIN-CONTAINING PROTEIN 189"/>
    <property type="match status" value="1"/>
</dbReference>
<feature type="region of interest" description="Disordered" evidence="1">
    <location>
        <begin position="226"/>
        <end position="248"/>
    </location>
</feature>
<gene>
    <name evidence="2" type="primary">CABCOCO1</name>
    <name evidence="2" type="ORF">G0U57_010228</name>
</gene>
<sequence>QGNAATRGPPGMAAKAKGKESGSQEEGQEQDTVAKEIMAWNFLSLPQISALSEQNIEGVQKKLEEFLNFRQIKTSLTEAVLLDYYVSGFWWAKEMDFTHLQLSGFMAILNFLLENLSTKHMTLEDNIKELGRAMAGIGESHSEKSGGLDFFSVDQAKAIISYLKISLFQHYKLYEYLFHSPREELIIGDENVVELVKPMDIIFPAPLEEGISYDMYSSFIALPPESEVETEETDQECHPEGLQPETESLDIDPMAGFTIEDVKSVLGQITNEIIGSLQTEINEKLQMQEEAYTVRIDKLK</sequence>
<name>A0A8T1T847_CHESE</name>
<evidence type="ECO:0000313" key="3">
    <source>
        <dbReference type="Proteomes" id="UP000765507"/>
    </source>
</evidence>
<accession>A0A8T1T847</accession>
<dbReference type="OrthoDB" id="2126027at2759"/>
<evidence type="ECO:0000256" key="1">
    <source>
        <dbReference type="SAM" id="MobiDB-lite"/>
    </source>
</evidence>
<feature type="region of interest" description="Disordered" evidence="1">
    <location>
        <begin position="1"/>
        <end position="30"/>
    </location>
</feature>
<evidence type="ECO:0000313" key="2">
    <source>
        <dbReference type="EMBL" id="KAG6937239.1"/>
    </source>
</evidence>
<reference evidence="2 3" key="1">
    <citation type="journal article" date="2020" name="G3 (Bethesda)">
        <title>Draft Genome of the Common Snapping Turtle, Chelydra serpentina, a Model for Phenotypic Plasticity in Reptiles.</title>
        <authorList>
            <person name="Das D."/>
            <person name="Singh S.K."/>
            <person name="Bierstedt J."/>
            <person name="Erickson A."/>
            <person name="Galli G.L.J."/>
            <person name="Crossley D.A. 2nd"/>
            <person name="Rhen T."/>
        </authorList>
    </citation>
    <scope>NUCLEOTIDE SEQUENCE [LARGE SCALE GENOMIC DNA]</scope>
    <source>
        <strain evidence="2">KW</strain>
    </source>
</reference>
<organism evidence="2 3">
    <name type="scientific">Chelydra serpentina</name>
    <name type="common">Snapping turtle</name>
    <name type="synonym">Testudo serpentina</name>
    <dbReference type="NCBI Taxonomy" id="8475"/>
    <lineage>
        <taxon>Eukaryota</taxon>
        <taxon>Metazoa</taxon>
        <taxon>Chordata</taxon>
        <taxon>Craniata</taxon>
        <taxon>Vertebrata</taxon>
        <taxon>Euteleostomi</taxon>
        <taxon>Archelosauria</taxon>
        <taxon>Testudinata</taxon>
        <taxon>Testudines</taxon>
        <taxon>Cryptodira</taxon>
        <taxon>Durocryptodira</taxon>
        <taxon>Americhelydia</taxon>
        <taxon>Chelydroidea</taxon>
        <taxon>Chelydridae</taxon>
        <taxon>Chelydra</taxon>
    </lineage>
</organism>
<protein>
    <submittedName>
        <fullName evidence="2">Ciliary-associated calcium-binding coiled-coil protein 1</fullName>
    </submittedName>
</protein>
<dbReference type="PANTHER" id="PTHR28457:SF3">
    <property type="entry name" value="CILIARY-ASSOCIATED CALCIUM-BINDING COILED-COIL PROTEIN 1"/>
    <property type="match status" value="1"/>
</dbReference>
<keyword evidence="3" id="KW-1185">Reference proteome</keyword>
<dbReference type="Pfam" id="PF14769">
    <property type="entry name" value="CLAMP"/>
    <property type="match status" value="1"/>
</dbReference>
<comment type="caution">
    <text evidence="2">The sequence shown here is derived from an EMBL/GenBank/DDBJ whole genome shotgun (WGS) entry which is preliminary data.</text>
</comment>
<dbReference type="EMBL" id="JAHGAV010000026">
    <property type="protein sequence ID" value="KAG6937239.1"/>
    <property type="molecule type" value="Genomic_DNA"/>
</dbReference>
<proteinExistence type="predicted"/>
<dbReference type="Proteomes" id="UP000765507">
    <property type="component" value="Unassembled WGS sequence"/>
</dbReference>
<feature type="non-terminal residue" evidence="2">
    <location>
        <position position="1"/>
    </location>
</feature>
<dbReference type="InterPro" id="IPR032727">
    <property type="entry name" value="CLAMP"/>
</dbReference>